<comment type="cofactor">
    <cofactor evidence="1">
        <name>heme b</name>
        <dbReference type="ChEBI" id="CHEBI:60344"/>
    </cofactor>
</comment>
<keyword evidence="6 9" id="KW-0408">Iron</keyword>
<dbReference type="Proteomes" id="UP000265000">
    <property type="component" value="Unplaced"/>
</dbReference>
<dbReference type="PANTHER" id="PTHR11475">
    <property type="entry name" value="OXIDASE/PEROXIDASE"/>
    <property type="match status" value="1"/>
</dbReference>
<dbReference type="InterPro" id="IPR019791">
    <property type="entry name" value="Haem_peroxidase_animal"/>
</dbReference>
<evidence type="ECO:0000256" key="6">
    <source>
        <dbReference type="ARBA" id="ARBA00023004"/>
    </source>
</evidence>
<dbReference type="PANTHER" id="PTHR11475:SF63">
    <property type="entry name" value="EOSINOPHIL PEROXIDASE"/>
    <property type="match status" value="1"/>
</dbReference>
<dbReference type="AlphaFoldDB" id="A0A3Q2NP41"/>
<proteinExistence type="inferred from homology"/>
<dbReference type="GO" id="GO:0020037">
    <property type="term" value="F:heme binding"/>
    <property type="evidence" value="ECO:0007669"/>
    <property type="project" value="InterPro"/>
</dbReference>
<keyword evidence="3 9" id="KW-0479">Metal-binding</keyword>
<dbReference type="PROSITE" id="PS50292">
    <property type="entry name" value="PEROXIDASE_3"/>
    <property type="match status" value="1"/>
</dbReference>
<keyword evidence="11" id="KW-1185">Reference proteome</keyword>
<dbReference type="PRINTS" id="PR00457">
    <property type="entry name" value="ANPEROXIDASE"/>
</dbReference>
<evidence type="ECO:0000256" key="7">
    <source>
        <dbReference type="ARBA" id="ARBA00023157"/>
    </source>
</evidence>
<dbReference type="SUPFAM" id="SSF48113">
    <property type="entry name" value="Heme-dependent peroxidases"/>
    <property type="match status" value="1"/>
</dbReference>
<dbReference type="Pfam" id="PF03098">
    <property type="entry name" value="An_peroxidase"/>
    <property type="match status" value="1"/>
</dbReference>
<sequence>VAGNHLYTEMSVHQCLLGSPFLQQCFEEAKKIVDDAYKYSREESLRRVRRDVVQPHDALRLLKQPRGDTRSAVRSADYMAQTLRLVQEKVHHVHKRSLNATDLLTDQDLIELARITGCEARIRNPPCHNTANINKYRTATSVCNNLKNSRLGAANTPFTRWLPSEYDDDISQPKGWNRNRKFNNFLLPLVRQVSNNILSTTDAGVVNDTEYSHMVTLFGQWNDHDLTFTPSSPSIRSFSNGLNCDESCEHSEPCIPIPIPPGDPRIPSRPDTCIPAFRSAPACGTGYSAFNFGGESSKREQMNLLTAFLDLGQVYGSDEKLALNLRDLTSDAGLLRVNTEFKDNGRELLPFHSLQVQTCATRRRITNDPNAREVPCFIAGDARVDENIALTSIHTLFMREHNRLARQLKRLNPHWDSETLYQEARKIMGAYTQVKTPQDSVRIPIFPKAFCIVGPAAMSQQLGRYPGYNPNVDPSISNVFATAAYRFAHLAIQPFLFRLDANYREHPRFPSVPLFKAFLAPWRVIFEGGVDPLLRGLIGGPAKLATQNHMMVDALRERLFQFVRNLALDLGSLNMQRGRDHGLPGYNAWRRFCGLSQPRNQAELAQVLGNAELARKMLQLYGTPENIDVWLGGVSEPFVPGGRVGPLFACLIATQFQRRLWWQNPGVFTVKQRQALSAVTLSRVICDNTGITAVPPDAFSLISNRNRVVQCSTLRRLDLSAWRERPCGFGTRSSFNSWEKPQPVLHDLYSLFFCY</sequence>
<organism evidence="10 11">
    <name type="scientific">Fundulus heteroclitus</name>
    <name type="common">Killifish</name>
    <name type="synonym">Mummichog</name>
    <dbReference type="NCBI Taxonomy" id="8078"/>
    <lineage>
        <taxon>Eukaryota</taxon>
        <taxon>Metazoa</taxon>
        <taxon>Chordata</taxon>
        <taxon>Craniata</taxon>
        <taxon>Vertebrata</taxon>
        <taxon>Euteleostomi</taxon>
        <taxon>Actinopterygii</taxon>
        <taxon>Neopterygii</taxon>
        <taxon>Teleostei</taxon>
        <taxon>Neoteleostei</taxon>
        <taxon>Acanthomorphata</taxon>
        <taxon>Ovalentaria</taxon>
        <taxon>Atherinomorphae</taxon>
        <taxon>Cyprinodontiformes</taxon>
        <taxon>Fundulidae</taxon>
        <taxon>Fundulus</taxon>
    </lineage>
</organism>
<dbReference type="FunFam" id="1.10.640.10:FF:000001">
    <property type="entry name" value="Peroxidasin homolog"/>
    <property type="match status" value="1"/>
</dbReference>
<reference evidence="10" key="2">
    <citation type="submission" date="2025-09" db="UniProtKB">
        <authorList>
            <consortium name="Ensembl"/>
        </authorList>
    </citation>
    <scope>IDENTIFICATION</scope>
</reference>
<keyword evidence="5" id="KW-0560">Oxidoreductase</keyword>
<feature type="binding site" description="axial binding residue" evidence="9">
    <location>
        <position position="489"/>
    </location>
    <ligand>
        <name>heme b</name>
        <dbReference type="ChEBI" id="CHEBI:60344"/>
    </ligand>
    <ligandPart>
        <name>Fe</name>
        <dbReference type="ChEBI" id="CHEBI:18248"/>
    </ligandPart>
</feature>
<evidence type="ECO:0000256" key="5">
    <source>
        <dbReference type="ARBA" id="ARBA00023002"/>
    </source>
</evidence>
<name>A0A3Q2NP41_FUNHE</name>
<dbReference type="GO" id="GO:0006979">
    <property type="term" value="P:response to oxidative stress"/>
    <property type="evidence" value="ECO:0007669"/>
    <property type="project" value="InterPro"/>
</dbReference>
<dbReference type="GO" id="GO:0046872">
    <property type="term" value="F:metal ion binding"/>
    <property type="evidence" value="ECO:0007669"/>
    <property type="project" value="UniProtKB-KW"/>
</dbReference>
<keyword evidence="4" id="KW-0732">Signal</keyword>
<reference evidence="10" key="1">
    <citation type="submission" date="2025-08" db="UniProtKB">
        <authorList>
            <consortium name="Ensembl"/>
        </authorList>
    </citation>
    <scope>IDENTIFICATION</scope>
</reference>
<evidence type="ECO:0000256" key="8">
    <source>
        <dbReference type="ARBA" id="ARBA00061342"/>
    </source>
</evidence>
<dbReference type="GO" id="GO:0005615">
    <property type="term" value="C:extracellular space"/>
    <property type="evidence" value="ECO:0007669"/>
    <property type="project" value="TreeGrafter"/>
</dbReference>
<keyword evidence="2 9" id="KW-0349">Heme</keyword>
<evidence type="ECO:0000256" key="3">
    <source>
        <dbReference type="ARBA" id="ARBA00022723"/>
    </source>
</evidence>
<dbReference type="STRING" id="8078.ENSFHEP00000000726"/>
<protein>
    <submittedName>
        <fullName evidence="10">Myeloid-specific peroxidase</fullName>
    </submittedName>
</protein>
<dbReference type="InterPro" id="IPR037120">
    <property type="entry name" value="Haem_peroxidase_sf_animal"/>
</dbReference>
<evidence type="ECO:0000256" key="2">
    <source>
        <dbReference type="ARBA" id="ARBA00022617"/>
    </source>
</evidence>
<evidence type="ECO:0000313" key="11">
    <source>
        <dbReference type="Proteomes" id="UP000265000"/>
    </source>
</evidence>
<dbReference type="InterPro" id="IPR010255">
    <property type="entry name" value="Haem_peroxidase_sf"/>
</dbReference>
<comment type="similarity">
    <text evidence="8">Belongs to the peroxidase family. XPO subfamily.</text>
</comment>
<accession>A0A3Q2NP41</accession>
<evidence type="ECO:0000256" key="4">
    <source>
        <dbReference type="ARBA" id="ARBA00022729"/>
    </source>
</evidence>
<evidence type="ECO:0000256" key="1">
    <source>
        <dbReference type="ARBA" id="ARBA00001970"/>
    </source>
</evidence>
<keyword evidence="7" id="KW-1015">Disulfide bond</keyword>
<dbReference type="Ensembl" id="ENSFHET00000015055.1">
    <property type="protein sequence ID" value="ENSFHEP00000000726.1"/>
    <property type="gene ID" value="ENSFHEG00000001482.1"/>
</dbReference>
<dbReference type="GO" id="GO:0004601">
    <property type="term" value="F:peroxidase activity"/>
    <property type="evidence" value="ECO:0007669"/>
    <property type="project" value="InterPro"/>
</dbReference>
<evidence type="ECO:0000256" key="9">
    <source>
        <dbReference type="PIRSR" id="PIRSR619791-2"/>
    </source>
</evidence>
<evidence type="ECO:0000313" key="10">
    <source>
        <dbReference type="Ensembl" id="ENSFHEP00000000726.1"/>
    </source>
</evidence>
<dbReference type="GeneTree" id="ENSGT00940000156009"/>
<dbReference type="Gene3D" id="1.10.640.10">
    <property type="entry name" value="Haem peroxidase domain superfamily, animal type"/>
    <property type="match status" value="1"/>
</dbReference>